<feature type="coiled-coil region" evidence="1">
    <location>
        <begin position="92"/>
        <end position="119"/>
    </location>
</feature>
<evidence type="ECO:0000256" key="1">
    <source>
        <dbReference type="SAM" id="Coils"/>
    </source>
</evidence>
<accession>X1TDK7</accession>
<reference evidence="3" key="1">
    <citation type="journal article" date="2014" name="Front. Microbiol.">
        <title>High frequency of phylogenetically diverse reductive dehalogenase-homologous genes in deep subseafloor sedimentary metagenomes.</title>
        <authorList>
            <person name="Kawai M."/>
            <person name="Futagami T."/>
            <person name="Toyoda A."/>
            <person name="Takaki Y."/>
            <person name="Nishi S."/>
            <person name="Hori S."/>
            <person name="Arai W."/>
            <person name="Tsubouchi T."/>
            <person name="Morono Y."/>
            <person name="Uchiyama I."/>
            <person name="Ito T."/>
            <person name="Fujiyama A."/>
            <person name="Inagaki F."/>
            <person name="Takami H."/>
        </authorList>
    </citation>
    <scope>NUCLEOTIDE SEQUENCE</scope>
    <source>
        <strain evidence="3">Expedition CK06-06</strain>
    </source>
</reference>
<proteinExistence type="predicted"/>
<dbReference type="EMBL" id="BARW01007925">
    <property type="protein sequence ID" value="GAI78104.1"/>
    <property type="molecule type" value="Genomic_DNA"/>
</dbReference>
<protein>
    <recommendedName>
        <fullName evidence="2">CD-NTase-associated protein 12/Pycsar effector protein TIR domain-containing protein</fullName>
    </recommendedName>
</protein>
<evidence type="ECO:0000313" key="3">
    <source>
        <dbReference type="EMBL" id="GAI78104.1"/>
    </source>
</evidence>
<dbReference type="InterPro" id="IPR019302">
    <property type="entry name" value="CAP12/PCTIR_TIR_dom"/>
</dbReference>
<feature type="non-terminal residue" evidence="3">
    <location>
        <position position="1"/>
    </location>
</feature>
<keyword evidence="1" id="KW-0175">Coiled coil</keyword>
<comment type="caution">
    <text evidence="3">The sequence shown here is derived from an EMBL/GenBank/DDBJ whole genome shotgun (WGS) entry which is preliminary data.</text>
</comment>
<dbReference type="AlphaFoldDB" id="X1TDK7"/>
<organism evidence="3">
    <name type="scientific">marine sediment metagenome</name>
    <dbReference type="NCBI Taxonomy" id="412755"/>
    <lineage>
        <taxon>unclassified sequences</taxon>
        <taxon>metagenomes</taxon>
        <taxon>ecological metagenomes</taxon>
    </lineage>
</organism>
<dbReference type="GO" id="GO:0050135">
    <property type="term" value="F:NADP+ nucleosidase activity"/>
    <property type="evidence" value="ECO:0007669"/>
    <property type="project" value="InterPro"/>
</dbReference>
<name>X1TDK7_9ZZZZ</name>
<evidence type="ECO:0000259" key="2">
    <source>
        <dbReference type="Pfam" id="PF10137"/>
    </source>
</evidence>
<sequence length="277" mass="31895">KELLNELYYKAFIPQSNRNFNSPYDKDLIKRDQIIQKIEKRREYIVRMSGRMIPIITEIINGDTIEIYEMGKPRSVNIWKMGLREEFDYRTAETLNACIDNTNRTISKLEADIEAGLRDKGTGLLVTLPSKIIAEPVKAFIVHGGKSRVRDKLHRFLTTLGATPLIIDEEPREGRSVNEQVVYYSEQADCAIILGTADDKELKDGKLYPRRNVHIEIGRFQEKFSNRIIYLLEEGASFPSDISEKLYTRFTQDNMDEAFITVARELNAFGILKAVKP</sequence>
<gene>
    <name evidence="3" type="ORF">S12H4_16396</name>
</gene>
<feature type="domain" description="CD-NTase-associated protein 12/Pycsar effector protein TIR" evidence="2">
    <location>
        <begin position="139"/>
        <end position="250"/>
    </location>
</feature>
<dbReference type="Pfam" id="PF10137">
    <property type="entry name" value="CAP12-PCTIR_TIR"/>
    <property type="match status" value="1"/>
</dbReference>